<dbReference type="Proteomes" id="UP000318720">
    <property type="component" value="Unassembled WGS sequence"/>
</dbReference>
<evidence type="ECO:0000313" key="3">
    <source>
        <dbReference type="Proteomes" id="UP000318720"/>
    </source>
</evidence>
<evidence type="ECO:0000259" key="1">
    <source>
        <dbReference type="SMART" id="SM00974"/>
    </source>
</evidence>
<dbReference type="AlphaFoldDB" id="A0AAE8W9Z8"/>
<accession>A0AAE8W9Z8</accession>
<dbReference type="SMART" id="SM00974">
    <property type="entry name" value="T5orf172"/>
    <property type="match status" value="1"/>
</dbReference>
<feature type="domain" description="Bacteriophage T5 Orf172 DNA-binding" evidence="1">
    <location>
        <begin position="91"/>
        <end position="162"/>
    </location>
</feature>
<dbReference type="InterPro" id="IPR018306">
    <property type="entry name" value="Phage_T5_Orf172_DNA-bd"/>
</dbReference>
<protein>
    <submittedName>
        <fullName evidence="2">GIY-YIG nuclease family protein</fullName>
    </submittedName>
</protein>
<reference evidence="2 3" key="1">
    <citation type="submission" date="2019-03" db="EMBL/GenBank/DDBJ databases">
        <title>Comparative genomic analyses of the sweetpotato soil rot pathogen, Streptomyces ipomoeae.</title>
        <authorList>
            <person name="Ruschel Soares N."/>
            <person name="Badger J.H."/>
            <person name="Huguet-Tapia J.C."/>
            <person name="Clark C.A."/>
            <person name="Pettis G.S."/>
        </authorList>
    </citation>
    <scope>NUCLEOTIDE SEQUENCE [LARGE SCALE GENOMIC DNA]</scope>
    <source>
        <strain evidence="2 3">88-35</strain>
    </source>
</reference>
<dbReference type="Pfam" id="PF13455">
    <property type="entry name" value="MUG113"/>
    <property type="match status" value="1"/>
</dbReference>
<organism evidence="2 3">
    <name type="scientific">Streptomyces ipomoeae</name>
    <dbReference type="NCBI Taxonomy" id="103232"/>
    <lineage>
        <taxon>Bacteria</taxon>
        <taxon>Bacillati</taxon>
        <taxon>Actinomycetota</taxon>
        <taxon>Actinomycetes</taxon>
        <taxon>Kitasatosporales</taxon>
        <taxon>Streptomycetaceae</taxon>
        <taxon>Streptomyces</taxon>
    </lineage>
</organism>
<evidence type="ECO:0000313" key="2">
    <source>
        <dbReference type="EMBL" id="TQE40250.1"/>
    </source>
</evidence>
<gene>
    <name evidence="2" type="ORF">Sipo8835_00115</name>
</gene>
<dbReference type="EMBL" id="SPAZ01000003">
    <property type="protein sequence ID" value="TQE40250.1"/>
    <property type="molecule type" value="Genomic_DNA"/>
</dbReference>
<sequence length="239" mass="25653">MNYTATPACAADDEGRRCTREPVMLRPVALCEPHRIEIALAVVPVVLRDQLAAAQESLTAPAPRSELVATAVAVDVDNLLGGVHDSVVYFLANGGRVKIGYTTNLKSRLGSLALRRSAALLALQGGPELERALHSHFAAYRDGSTEWFELSPEIFRYIAAPHPTATTVAEPVEPVAEPVATDARPADAAALRRAVRRLNRRAVKDTGRPVAIGVLRAELSLSRREATALRREILGEAGS</sequence>
<proteinExistence type="predicted"/>
<dbReference type="RefSeq" id="WP_141580226.1">
    <property type="nucleotide sequence ID" value="NZ_SPAZ01000003.1"/>
</dbReference>
<comment type="caution">
    <text evidence="2">The sequence shown here is derived from an EMBL/GenBank/DDBJ whole genome shotgun (WGS) entry which is preliminary data.</text>
</comment>
<name>A0AAE8W9Z8_9ACTN</name>